<evidence type="ECO:0000256" key="4">
    <source>
        <dbReference type="PIRSR" id="PIRSR600407-2"/>
    </source>
</evidence>
<dbReference type="GO" id="GO:0045134">
    <property type="term" value="F:UDP phosphatase activity"/>
    <property type="evidence" value="ECO:0007669"/>
    <property type="project" value="TreeGrafter"/>
</dbReference>
<dbReference type="OMA" id="DIYLTAC"/>
<evidence type="ECO:0000313" key="7">
    <source>
        <dbReference type="EMBL" id="OXA61913.1"/>
    </source>
</evidence>
<keyword evidence="6" id="KW-0812">Transmembrane</keyword>
<dbReference type="Gene3D" id="3.30.420.40">
    <property type="match status" value="1"/>
</dbReference>
<dbReference type="EMBL" id="LNIX01000001">
    <property type="protein sequence ID" value="OXA61913.1"/>
    <property type="molecule type" value="Genomic_DNA"/>
</dbReference>
<feature type="binding site" evidence="4">
    <location>
        <begin position="166"/>
        <end position="170"/>
    </location>
    <ligand>
        <name>ATP</name>
        <dbReference type="ChEBI" id="CHEBI:30616"/>
    </ligand>
</feature>
<dbReference type="GO" id="GO:0017111">
    <property type="term" value="F:ribonucleoside triphosphate phosphatase activity"/>
    <property type="evidence" value="ECO:0007669"/>
    <property type="project" value="TreeGrafter"/>
</dbReference>
<evidence type="ECO:0000256" key="5">
    <source>
        <dbReference type="RuleBase" id="RU003833"/>
    </source>
</evidence>
<protein>
    <submittedName>
        <fullName evidence="7">Ectonucleoside triphosphate diphosphohydrolase 3</fullName>
    </submittedName>
</protein>
<comment type="similarity">
    <text evidence="1 5">Belongs to the GDA1/CD39 NTPase family.</text>
</comment>
<proteinExistence type="inferred from homology"/>
<evidence type="ECO:0000313" key="8">
    <source>
        <dbReference type="Proteomes" id="UP000198287"/>
    </source>
</evidence>
<dbReference type="GO" id="GO:0004382">
    <property type="term" value="F:GDP phosphatase activity"/>
    <property type="evidence" value="ECO:0007669"/>
    <property type="project" value="TreeGrafter"/>
</dbReference>
<keyword evidence="4" id="KW-0067">ATP-binding</keyword>
<dbReference type="Gene3D" id="3.30.420.150">
    <property type="entry name" value="Exopolyphosphatase. Domain 2"/>
    <property type="match status" value="1"/>
</dbReference>
<dbReference type="GO" id="GO:0005524">
    <property type="term" value="F:ATP binding"/>
    <property type="evidence" value="ECO:0007669"/>
    <property type="project" value="UniProtKB-KW"/>
</dbReference>
<name>A0A226EWD2_FOLCA</name>
<dbReference type="GO" id="GO:0009134">
    <property type="term" value="P:nucleoside diphosphate catabolic process"/>
    <property type="evidence" value="ECO:0007669"/>
    <property type="project" value="TreeGrafter"/>
</dbReference>
<dbReference type="OrthoDB" id="6372431at2759"/>
<accession>A0A226EWD2</accession>
<dbReference type="PROSITE" id="PS01238">
    <property type="entry name" value="GDA1_CD39_NTPASE"/>
    <property type="match status" value="1"/>
</dbReference>
<dbReference type="AlphaFoldDB" id="A0A226EWD2"/>
<keyword evidence="8" id="KW-1185">Reference proteome</keyword>
<dbReference type="STRING" id="158441.A0A226EWD2"/>
<keyword evidence="6" id="KW-1133">Transmembrane helix</keyword>
<evidence type="ECO:0000256" key="6">
    <source>
        <dbReference type="SAM" id="Phobius"/>
    </source>
</evidence>
<evidence type="ECO:0000256" key="2">
    <source>
        <dbReference type="ARBA" id="ARBA00022801"/>
    </source>
</evidence>
<dbReference type="PANTHER" id="PTHR11782:SF83">
    <property type="entry name" value="GUANOSINE-DIPHOSPHATASE"/>
    <property type="match status" value="1"/>
</dbReference>
<feature type="transmembrane region" description="Helical" evidence="6">
    <location>
        <begin position="441"/>
        <end position="463"/>
    </location>
</feature>
<dbReference type="InterPro" id="IPR000407">
    <property type="entry name" value="GDA1_CD39_NTPase"/>
</dbReference>
<dbReference type="GO" id="GO:0005886">
    <property type="term" value="C:plasma membrane"/>
    <property type="evidence" value="ECO:0007669"/>
    <property type="project" value="TreeGrafter"/>
</dbReference>
<evidence type="ECO:0000256" key="1">
    <source>
        <dbReference type="ARBA" id="ARBA00009283"/>
    </source>
</evidence>
<keyword evidence="6" id="KW-0472">Membrane</keyword>
<dbReference type="CDD" id="cd24044">
    <property type="entry name" value="ASKHA_NBD_NTPDase1-like"/>
    <property type="match status" value="1"/>
</dbReference>
<keyword evidence="4" id="KW-0547">Nucleotide-binding</keyword>
<keyword evidence="2 5" id="KW-0378">Hydrolase</keyword>
<feature type="active site" description="Proton acceptor" evidence="3">
    <location>
        <position position="133"/>
    </location>
</feature>
<sequence length="506" mass="55886">MEQDRAAAYAIVVDAGSTHSDVILYKWPGAKVNNTGEVVQVSTCYVTGGLAQVTTSNVSSYFKECFGRAEGQIPPESQATAEVLLGATAGMRMLNSSDPSQANKAIASVRDYLRTTDMVVKESNVGIISGSIEGISGWITINFLKDTIYSAVGHLNSSWGALDLGGASTQITFEVSESMHSHPLVTKLKLFGHQFHVFSQSFQCYGVVQAGLRYKALLLQEHWNDVSGPNQQPLNSPCDPFGRKILLTGDDFQTPCLKSINLASKIMESHRNYSFLGTGNYSECESYAKRLLDLTQCRATGWDKCINGSSIPDYVGDRKFMGFASFAYVANALQINKTTTKSSFLERAKRLCSLSYDKVLEMKLTDKTNFKDLENSCFKSLFVYNMLSNIYGFNTDEKWTNVKFTTKISHATLGWSLGYMINATDKIAAGAGVPTLRTVPFALLLVLFAMFLIISIGFVMHGIKLRKSSSYQRQIATRMDEEIVKFITPQSHHHLQNQNQPNGGYS</sequence>
<comment type="caution">
    <text evidence="7">The sequence shown here is derived from an EMBL/GenBank/DDBJ whole genome shotgun (WGS) entry which is preliminary data.</text>
</comment>
<dbReference type="PANTHER" id="PTHR11782">
    <property type="entry name" value="ADENOSINE/GUANOSINE DIPHOSPHATASE"/>
    <property type="match status" value="1"/>
</dbReference>
<evidence type="ECO:0000256" key="3">
    <source>
        <dbReference type="PIRSR" id="PIRSR600407-1"/>
    </source>
</evidence>
<organism evidence="7 8">
    <name type="scientific">Folsomia candida</name>
    <name type="common">Springtail</name>
    <dbReference type="NCBI Taxonomy" id="158441"/>
    <lineage>
        <taxon>Eukaryota</taxon>
        <taxon>Metazoa</taxon>
        <taxon>Ecdysozoa</taxon>
        <taxon>Arthropoda</taxon>
        <taxon>Hexapoda</taxon>
        <taxon>Collembola</taxon>
        <taxon>Entomobryomorpha</taxon>
        <taxon>Isotomoidea</taxon>
        <taxon>Isotomidae</taxon>
        <taxon>Proisotominae</taxon>
        <taxon>Folsomia</taxon>
    </lineage>
</organism>
<gene>
    <name evidence="7" type="ORF">Fcan01_03866</name>
</gene>
<dbReference type="Pfam" id="PF01150">
    <property type="entry name" value="GDA1_CD39"/>
    <property type="match status" value="1"/>
</dbReference>
<reference evidence="7 8" key="1">
    <citation type="submission" date="2015-12" db="EMBL/GenBank/DDBJ databases">
        <title>The genome of Folsomia candida.</title>
        <authorList>
            <person name="Faddeeva A."/>
            <person name="Derks M.F."/>
            <person name="Anvar Y."/>
            <person name="Smit S."/>
            <person name="Van Straalen N."/>
            <person name="Roelofs D."/>
        </authorList>
    </citation>
    <scope>NUCLEOTIDE SEQUENCE [LARGE SCALE GENOMIC DNA]</scope>
    <source>
        <strain evidence="7 8">VU population</strain>
        <tissue evidence="7">Whole body</tissue>
    </source>
</reference>
<dbReference type="Proteomes" id="UP000198287">
    <property type="component" value="Unassembled WGS sequence"/>
</dbReference>